<dbReference type="EMBL" id="JAXIOK010000014">
    <property type="protein sequence ID" value="KAK4754813.1"/>
    <property type="molecule type" value="Genomic_DNA"/>
</dbReference>
<dbReference type="PANTHER" id="PTHR47821:SF2">
    <property type="entry name" value="PHOSPHOGLYCERATE MUTASE FAMILY PROTEIN"/>
    <property type="match status" value="1"/>
</dbReference>
<keyword evidence="2" id="KW-1185">Reference proteome</keyword>
<evidence type="ECO:0000313" key="2">
    <source>
        <dbReference type="Proteomes" id="UP001345219"/>
    </source>
</evidence>
<sequence length="228" mass="25506">MEMAPFLRNRYWILRHGKSIPNEKGLVVSSMENGTLPQYQLASEGVVQAQLAGELFQKELKENNIPIENVRICYSPFSRTTHTARVVASVLNIPFEGPQCKVITDLRERYFGPSFELKSHEKYSEIWALDEKDPFQRPEGGESVDDVASRLAIAMENIESEFQGCAVLAVSHGDPLQIFQTVINAVKQQSSDSSANSVVARVKEARTVAVLSQHRKFSLNTAELRVLA</sequence>
<reference evidence="1 2" key="1">
    <citation type="journal article" date="2023" name="Hortic Res">
        <title>Pangenome of water caltrop reveals structural variations and asymmetric subgenome divergence after allopolyploidization.</title>
        <authorList>
            <person name="Zhang X."/>
            <person name="Chen Y."/>
            <person name="Wang L."/>
            <person name="Yuan Y."/>
            <person name="Fang M."/>
            <person name="Shi L."/>
            <person name="Lu R."/>
            <person name="Comes H.P."/>
            <person name="Ma Y."/>
            <person name="Chen Y."/>
            <person name="Huang G."/>
            <person name="Zhou Y."/>
            <person name="Zheng Z."/>
            <person name="Qiu Y."/>
        </authorList>
    </citation>
    <scope>NUCLEOTIDE SEQUENCE [LARGE SCALE GENOMIC DNA]</scope>
    <source>
        <tissue evidence="1">Roots</tissue>
    </source>
</reference>
<dbReference type="AlphaFoldDB" id="A0AAN7JUM5"/>
<dbReference type="CDD" id="cd07067">
    <property type="entry name" value="HP_PGM_like"/>
    <property type="match status" value="1"/>
</dbReference>
<dbReference type="InterPro" id="IPR013078">
    <property type="entry name" value="His_Pase_superF_clade-1"/>
</dbReference>
<accession>A0AAN7JUM5</accession>
<organism evidence="1 2">
    <name type="scientific">Trapa incisa</name>
    <dbReference type="NCBI Taxonomy" id="236973"/>
    <lineage>
        <taxon>Eukaryota</taxon>
        <taxon>Viridiplantae</taxon>
        <taxon>Streptophyta</taxon>
        <taxon>Embryophyta</taxon>
        <taxon>Tracheophyta</taxon>
        <taxon>Spermatophyta</taxon>
        <taxon>Magnoliopsida</taxon>
        <taxon>eudicotyledons</taxon>
        <taxon>Gunneridae</taxon>
        <taxon>Pentapetalae</taxon>
        <taxon>rosids</taxon>
        <taxon>malvids</taxon>
        <taxon>Myrtales</taxon>
        <taxon>Lythraceae</taxon>
        <taxon>Trapa</taxon>
    </lineage>
</organism>
<evidence type="ECO:0000313" key="1">
    <source>
        <dbReference type="EMBL" id="KAK4754813.1"/>
    </source>
</evidence>
<evidence type="ECO:0008006" key="3">
    <source>
        <dbReference type="Google" id="ProtNLM"/>
    </source>
</evidence>
<proteinExistence type="predicted"/>
<comment type="caution">
    <text evidence="1">The sequence shown here is derived from an EMBL/GenBank/DDBJ whole genome shotgun (WGS) entry which is preliminary data.</text>
</comment>
<gene>
    <name evidence="1" type="ORF">SAY87_008570</name>
</gene>
<dbReference type="SUPFAM" id="SSF53254">
    <property type="entry name" value="Phosphoglycerate mutase-like"/>
    <property type="match status" value="1"/>
</dbReference>
<protein>
    <recommendedName>
        <fullName evidence="3">Metal-independent phosphoserine phosphatase</fullName>
    </recommendedName>
</protein>
<dbReference type="PANTHER" id="PTHR47821">
    <property type="entry name" value="PHOSPHOGLYCERATE MUTASE FAMILY PROTEIN"/>
    <property type="match status" value="1"/>
</dbReference>
<dbReference type="InterPro" id="IPR029033">
    <property type="entry name" value="His_PPase_superfam"/>
</dbReference>
<name>A0AAN7JUM5_9MYRT</name>
<dbReference type="Pfam" id="PF00300">
    <property type="entry name" value="His_Phos_1"/>
    <property type="match status" value="1"/>
</dbReference>
<dbReference type="Gene3D" id="3.40.50.1240">
    <property type="entry name" value="Phosphoglycerate mutase-like"/>
    <property type="match status" value="1"/>
</dbReference>
<dbReference type="SMART" id="SM00855">
    <property type="entry name" value="PGAM"/>
    <property type="match status" value="1"/>
</dbReference>
<dbReference type="Proteomes" id="UP001345219">
    <property type="component" value="Chromosome 8"/>
</dbReference>